<evidence type="ECO:0000313" key="1">
    <source>
        <dbReference type="EMBL" id="SCB68894.1"/>
    </source>
</evidence>
<accession>A0A1G4ELT6</accession>
<reference evidence="1 2" key="1">
    <citation type="submission" date="2016-08" db="EMBL/GenBank/DDBJ databases">
        <authorList>
            <person name="Seilhamer J.J."/>
        </authorList>
    </citation>
    <scope>NUCLEOTIDE SEQUENCE [LARGE SCALE GENOMIC DNA]</scope>
    <source>
        <strain evidence="1 2">SDA_GO95</strain>
    </source>
</reference>
<name>A0A1G4ELT6_BACMY</name>
<sequence>MCYEILKLIRSILTNNQDYHDHFMKVVLYTIMHK</sequence>
<proteinExistence type="predicted"/>
<evidence type="ECO:0000313" key="2">
    <source>
        <dbReference type="Proteomes" id="UP000195696"/>
    </source>
</evidence>
<protein>
    <submittedName>
        <fullName evidence="1">Uncharacterized protein</fullName>
    </submittedName>
</protein>
<dbReference type="Proteomes" id="UP000195696">
    <property type="component" value="Unassembled WGS sequence"/>
</dbReference>
<dbReference type="EMBL" id="FMAK01000035">
    <property type="protein sequence ID" value="SCB68894.1"/>
    <property type="molecule type" value="Genomic_DNA"/>
</dbReference>
<organism evidence="1 2">
    <name type="scientific">Bacillus mycoides</name>
    <dbReference type="NCBI Taxonomy" id="1405"/>
    <lineage>
        <taxon>Bacteria</taxon>
        <taxon>Bacillati</taxon>
        <taxon>Bacillota</taxon>
        <taxon>Bacilli</taxon>
        <taxon>Bacillales</taxon>
        <taxon>Bacillaceae</taxon>
        <taxon>Bacillus</taxon>
        <taxon>Bacillus cereus group</taxon>
    </lineage>
</organism>
<dbReference type="AlphaFoldDB" id="A0A1G4ELT6"/>
<gene>
    <name evidence="1" type="ORF">BWGO95_03041</name>
</gene>